<evidence type="ECO:0000256" key="2">
    <source>
        <dbReference type="SAM" id="SignalP"/>
    </source>
</evidence>
<name>A0A6G4WN45_9HYPH</name>
<dbReference type="InterPro" id="IPR015943">
    <property type="entry name" value="WD40/YVTN_repeat-like_dom_sf"/>
</dbReference>
<feature type="region of interest" description="Disordered" evidence="1">
    <location>
        <begin position="39"/>
        <end position="58"/>
    </location>
</feature>
<dbReference type="CDD" id="cd15482">
    <property type="entry name" value="Sialidase_non-viral"/>
    <property type="match status" value="1"/>
</dbReference>
<accession>A0A6G4WN45</accession>
<comment type="caution">
    <text evidence="3">The sequence shown here is derived from an EMBL/GenBank/DDBJ whole genome shotgun (WGS) entry which is preliminary data.</text>
</comment>
<dbReference type="EMBL" id="JAAKZF010000102">
    <property type="protein sequence ID" value="NGO55487.1"/>
    <property type="molecule type" value="Genomic_DNA"/>
</dbReference>
<protein>
    <recommendedName>
        <fullName evidence="5">CARDB domain-containing protein</fullName>
    </recommendedName>
</protein>
<feature type="region of interest" description="Disordered" evidence="1">
    <location>
        <begin position="802"/>
        <end position="821"/>
    </location>
</feature>
<feature type="signal peptide" evidence="2">
    <location>
        <begin position="1"/>
        <end position="23"/>
    </location>
</feature>
<feature type="chain" id="PRO_5026096745" description="CARDB domain-containing protein" evidence="2">
    <location>
        <begin position="24"/>
        <end position="821"/>
    </location>
</feature>
<evidence type="ECO:0000313" key="4">
    <source>
        <dbReference type="Proteomes" id="UP001642900"/>
    </source>
</evidence>
<organism evidence="3 4">
    <name type="scientific">Allomesorhizobium camelthorni</name>
    <dbReference type="NCBI Taxonomy" id="475069"/>
    <lineage>
        <taxon>Bacteria</taxon>
        <taxon>Pseudomonadati</taxon>
        <taxon>Pseudomonadota</taxon>
        <taxon>Alphaproteobacteria</taxon>
        <taxon>Hyphomicrobiales</taxon>
        <taxon>Phyllobacteriaceae</taxon>
        <taxon>Allomesorhizobium</taxon>
    </lineage>
</organism>
<dbReference type="AlphaFoldDB" id="A0A6G4WN45"/>
<evidence type="ECO:0008006" key="5">
    <source>
        <dbReference type="Google" id="ProtNLM"/>
    </source>
</evidence>
<reference evidence="3 4" key="1">
    <citation type="submission" date="2020-02" db="EMBL/GenBank/DDBJ databases">
        <title>Genome sequence of strain CCNWXJ40-4.</title>
        <authorList>
            <person name="Gao J."/>
            <person name="Sun J."/>
        </authorList>
    </citation>
    <scope>NUCLEOTIDE SEQUENCE [LARGE SCALE GENOMIC DNA]</scope>
    <source>
        <strain evidence="3 4">CCNWXJ 40-4</strain>
    </source>
</reference>
<dbReference type="InterPro" id="IPR036278">
    <property type="entry name" value="Sialidase_sf"/>
</dbReference>
<keyword evidence="4" id="KW-1185">Reference proteome</keyword>
<sequence length="821" mass="88849">MRHSFILTFLAFFLGAFAGPAQAADPQIKVVNMIPATVSGETNQDSEPNLAVNPRDPKNIAGSAFTRGTGVCRRELAPIFVSTDEGATWAMNCIVPSDASGMTSDITVRFAGESDNLYAGILRRPGFLRLNILRTNNFTGASVMTVLEDRNSVDQPYVQATTVGGMDQVFVGDNDFNAPGGRTATVDESLDAGVPAPVFTSVRIEARATSGQDGPPIRPATHPDGTIYAAFYGWRAFNGAVATTDLVVVRDDNGGAGPTPFTHLTDTGDGLVGQRVVQNRSVPWANFSQANFCQERFVGSNISIATDPNNSDIVYVAWADRLGDNDYTLHIRRSDDRGATWSDDLRTVTNATNPALAINKHGFVGFLYQQCVSEGDSPRNARWVTHIELTEDSFTTVKDLVLADVPADAPQPQFIPYIGDYLHLMTVGADFYGIFSANNTPNMANFPNGVVYQRNADFSTQTLLDNNKEKVDPSIDPFFFKVTPPEKKIVVYKYAAKLICGVQDDPENTQLARGFYATAINIHNPNAETVKFRKSLSLTFPPSRQRPGKVIRIADDKLKEDQALEVDCVDIRERLFPNGFPKPYIKGFVTITSSHSLDVTAVYSTRALDQEVCCERTRGDHGKDCCGHDGRDPCGDKDREPCCRERKPNCPTCCFTIAGGHSSVDVEQIAERVMEREPPADEDEPDLPDLVPVAPFLPPPPNNPSHLPQNFCMLPDDGFVPADDIRVIVRNQGSGAAAPSITLVQFINPVSGPVATVTQDTGPLDVNGGETSLDFAIPNECYSAGGSGCNFDITVNAGEPPIEESNEGTNTASSFCPGVAP</sequence>
<dbReference type="Proteomes" id="UP001642900">
    <property type="component" value="Unassembled WGS sequence"/>
</dbReference>
<dbReference type="RefSeq" id="WP_165033840.1">
    <property type="nucleotide sequence ID" value="NZ_JAAKZF010000102.1"/>
</dbReference>
<dbReference type="SUPFAM" id="SSF50939">
    <property type="entry name" value="Sialidases"/>
    <property type="match status" value="1"/>
</dbReference>
<evidence type="ECO:0000256" key="1">
    <source>
        <dbReference type="SAM" id="MobiDB-lite"/>
    </source>
</evidence>
<keyword evidence="2" id="KW-0732">Signal</keyword>
<gene>
    <name evidence="3" type="ORF">G6N73_31355</name>
</gene>
<dbReference type="Gene3D" id="2.130.10.10">
    <property type="entry name" value="YVTN repeat-like/Quinoprotein amine dehydrogenase"/>
    <property type="match status" value="1"/>
</dbReference>
<evidence type="ECO:0000313" key="3">
    <source>
        <dbReference type="EMBL" id="NGO55487.1"/>
    </source>
</evidence>
<proteinExistence type="predicted"/>